<evidence type="ECO:0000313" key="1">
    <source>
        <dbReference type="EMBL" id="GLX82589.1"/>
    </source>
</evidence>
<protein>
    <submittedName>
        <fullName evidence="1">Uncharacterized protein</fullName>
    </submittedName>
</protein>
<accession>A0ABQ6H3T0</accession>
<dbReference type="Proteomes" id="UP001157133">
    <property type="component" value="Unassembled WGS sequence"/>
</dbReference>
<evidence type="ECO:0000313" key="2">
    <source>
        <dbReference type="Proteomes" id="UP001157133"/>
    </source>
</evidence>
<name>A0ABQ6H3T0_9GAMM</name>
<organism evidence="1 2">
    <name type="scientific">Thalassotalea eurytherma</name>
    <dbReference type="NCBI Taxonomy" id="1144278"/>
    <lineage>
        <taxon>Bacteria</taxon>
        <taxon>Pseudomonadati</taxon>
        <taxon>Pseudomonadota</taxon>
        <taxon>Gammaproteobacteria</taxon>
        <taxon>Alteromonadales</taxon>
        <taxon>Colwelliaceae</taxon>
        <taxon>Thalassotalea</taxon>
    </lineage>
</organism>
<gene>
    <name evidence="1" type="ORF">theurythT_20410</name>
</gene>
<sequence>MLDSERTYNIGADPREIQDAAFSGNAWVIVMYSQIVAQYQVTVKDYPNPPASNLTKL</sequence>
<comment type="caution">
    <text evidence="1">The sequence shown here is derived from an EMBL/GenBank/DDBJ whole genome shotgun (WGS) entry which is preliminary data.</text>
</comment>
<proteinExistence type="predicted"/>
<dbReference type="RefSeq" id="WP_284207957.1">
    <property type="nucleotide sequence ID" value="NZ_BSSU01000010.1"/>
</dbReference>
<keyword evidence="2" id="KW-1185">Reference proteome</keyword>
<dbReference type="EMBL" id="BSSU01000010">
    <property type="protein sequence ID" value="GLX82589.1"/>
    <property type="molecule type" value="Genomic_DNA"/>
</dbReference>
<reference evidence="1 2" key="1">
    <citation type="submission" date="2023-03" db="EMBL/GenBank/DDBJ databases">
        <title>Draft genome sequence of Thalassotalea eurytherma JCM 18482T.</title>
        <authorList>
            <person name="Sawabe T."/>
        </authorList>
    </citation>
    <scope>NUCLEOTIDE SEQUENCE [LARGE SCALE GENOMIC DNA]</scope>
    <source>
        <strain evidence="1 2">JCM 18482</strain>
    </source>
</reference>